<dbReference type="EMBL" id="CP002623">
    <property type="protein sequence ID" value="AEI94799.1"/>
    <property type="molecule type" value="Genomic_DNA"/>
</dbReference>
<dbReference type="PROSITE" id="PS50234">
    <property type="entry name" value="VWFA"/>
    <property type="match status" value="1"/>
</dbReference>
<dbReference type="Pfam" id="PF00092">
    <property type="entry name" value="VWA"/>
    <property type="match status" value="1"/>
</dbReference>
<accession>F7ZG68</accession>
<dbReference type="SUPFAM" id="SSF53300">
    <property type="entry name" value="vWA-like"/>
    <property type="match status" value="1"/>
</dbReference>
<dbReference type="InterPro" id="IPR002035">
    <property type="entry name" value="VWF_A"/>
</dbReference>
<evidence type="ECO:0000313" key="2">
    <source>
        <dbReference type="EMBL" id="AEI94799.1"/>
    </source>
</evidence>
<dbReference type="eggNOG" id="COG4548">
    <property type="taxonomic scope" value="Bacteria"/>
</dbReference>
<reference evidence="2 3" key="1">
    <citation type="journal article" date="2011" name="BMC Genomics">
        <title>Comparative genome analysis and genome-guided physiological analysis of Roseobacter litoralis.</title>
        <authorList>
            <person name="Kalhoefer D."/>
            <person name="Thole S."/>
            <person name="Voget S."/>
            <person name="Lehmann R."/>
            <person name="Liesegang H."/>
            <person name="Wollher A."/>
            <person name="Daniel R."/>
            <person name="Simon M."/>
            <person name="Brinkhoff T."/>
        </authorList>
    </citation>
    <scope>NUCLEOTIDE SEQUENCE [LARGE SCALE GENOMIC DNA]</scope>
    <source>
        <strain evidence="3">ATCC 49566 / DSM 6996 / JCM 21268 / NBRC 15278 / OCh 149</strain>
    </source>
</reference>
<keyword evidence="3" id="KW-1185">Reference proteome</keyword>
<dbReference type="STRING" id="391595.RLO149_c028390"/>
<dbReference type="Proteomes" id="UP000001353">
    <property type="component" value="Chromosome"/>
</dbReference>
<evidence type="ECO:0000313" key="3">
    <source>
        <dbReference type="Proteomes" id="UP000001353"/>
    </source>
</evidence>
<organism evidence="2 3">
    <name type="scientific">Roseobacter litoralis (strain ATCC 49566 / DSM 6996 / JCM 21268 / NBRC 15278 / OCh 149)</name>
    <dbReference type="NCBI Taxonomy" id="391595"/>
    <lineage>
        <taxon>Bacteria</taxon>
        <taxon>Pseudomonadati</taxon>
        <taxon>Pseudomonadota</taxon>
        <taxon>Alphaproteobacteria</taxon>
        <taxon>Rhodobacterales</taxon>
        <taxon>Roseobacteraceae</taxon>
        <taxon>Roseobacter</taxon>
    </lineage>
</organism>
<evidence type="ECO:0000259" key="1">
    <source>
        <dbReference type="PROSITE" id="PS50234"/>
    </source>
</evidence>
<dbReference type="HOGENOM" id="CLU_020675_0_0_5"/>
<dbReference type="PANTHER" id="PTHR41248">
    <property type="entry name" value="NORD PROTEIN"/>
    <property type="match status" value="1"/>
</dbReference>
<dbReference type="AlphaFoldDB" id="F7ZG68"/>
<feature type="domain" description="VWFA" evidence="1">
    <location>
        <begin position="559"/>
        <end position="746"/>
    </location>
</feature>
<dbReference type="PANTHER" id="PTHR41248:SF1">
    <property type="entry name" value="NORD PROTEIN"/>
    <property type="match status" value="1"/>
</dbReference>
<gene>
    <name evidence="2" type="ordered locus">RLO149_c028390</name>
</gene>
<dbReference type="RefSeq" id="WP_013962714.1">
    <property type="nucleotide sequence ID" value="NC_015730.1"/>
</dbReference>
<dbReference type="KEGG" id="rli:RLO149_c028390"/>
<dbReference type="SMART" id="SM00327">
    <property type="entry name" value="VWA"/>
    <property type="match status" value="1"/>
</dbReference>
<protein>
    <recommendedName>
        <fullName evidence="1">VWFA domain-containing protein</fullName>
    </recommendedName>
</protein>
<name>F7ZG68_ROSLO</name>
<dbReference type="Gene3D" id="3.40.50.410">
    <property type="entry name" value="von Willebrand factor, type A domain"/>
    <property type="match status" value="1"/>
</dbReference>
<dbReference type="InterPro" id="IPR051928">
    <property type="entry name" value="NorD/CobT"/>
</dbReference>
<proteinExistence type="predicted"/>
<sequence>MLVSDRISSEGLSPALREAFPGAYREAYLRAHDRLKGAGYGAAVLRAFVSGSPRVAADVGPDQAIALASDSSRIAIRARPLVAETYLDLCPIMALKLQNAQAFDQWRKMIASVLKHSPDAVLPLLSLSEMLLARLGLDQLGVWIQTGLRVAGQDTDLALGYFQLETPEAQRLLERFAGEENFLSLETGLKSFYTALWCQPPQLREAGPKGPNGGPIRRTSFLGSLIQMPPAFSGFRGAEKELYRAAVAHVGAHRTYGGPQFQLGQLKPLQVAVVSLLEDARVETLAMQDMPGLHRLWCPFHTARHDGVSTAQNLFAGLARALIDPEFQPTHGWVKKGAAMFHAAAHRLHDPAISHQIGNILGNDLGQTRVQFDAMSYVVQPAYRDDNLGLWNLPADPDTPPPSEDIEAPLADLRQTQTDDARHDRKQENLRPQTPDVLEPVKTIAADPKAGRKISSLAEYDYHAGIEREDWVSVNAYEVMLGAAGFWDQLQERHGATLSRLQKAVATTETGKRRKLKQQLEGETLDLDAAIGTVIALRSNRQPDPGVYESISPPPRSIAVHLLLDISRSTADPAGPGFTILDMERDAAAILACTMSQLGDDLAITAFSSSGRHDMRVVPVKTFDTALDEVTGMALSGLRPEYSTRIGAALRYAAGCMEGYSRHRKIVLLVTDGEPSDIDMTDPEYLVEDARRAVQRIRSEGIDAICVALGNETGQRHKEIFGRKTSLQITDIATLPNKLSTFYLRMTR</sequence>
<dbReference type="InterPro" id="IPR036465">
    <property type="entry name" value="vWFA_dom_sf"/>
</dbReference>
<dbReference type="OrthoDB" id="9758211at2"/>